<evidence type="ECO:0000313" key="1">
    <source>
        <dbReference type="EMBL" id="URN93250.1"/>
    </source>
</evidence>
<dbReference type="PROSITE" id="PS51257">
    <property type="entry name" value="PROKAR_LIPOPROTEIN"/>
    <property type="match status" value="1"/>
</dbReference>
<gene>
    <name evidence="1" type="ORF">NAG76_15615</name>
</gene>
<proteinExistence type="predicted"/>
<evidence type="ECO:0000313" key="2">
    <source>
        <dbReference type="Proteomes" id="UP001056756"/>
    </source>
</evidence>
<sequence>MNRINRRSIVTLILCVVLLQGCSIITGNRSGDDWLELVHAGITAEDDFRFDGSVAMGFTDGIALAPYSFEGEIQRHKQIALYVKEGNSLVRNPVNDLDFIATNYSNVDIMYEGLDKDQEKSIVVIQVTADEEAATKRWKDHLEQELSSVTMQAIGAAEEAGGNVKLVEQQSREAETALTEMLKELKVSMTYTITIDKLKAKPLKMEEYANLQYKKNGSLLNEYRKTNIKFDLSGLSLDQS</sequence>
<dbReference type="KEGG" id="plig:NAG76_15615"/>
<dbReference type="Proteomes" id="UP001056756">
    <property type="component" value="Chromosome"/>
</dbReference>
<protein>
    <submittedName>
        <fullName evidence="1">Uncharacterized protein</fullName>
    </submittedName>
</protein>
<dbReference type="EMBL" id="CP097899">
    <property type="protein sequence ID" value="URN93250.1"/>
    <property type="molecule type" value="Genomic_DNA"/>
</dbReference>
<accession>A0A9J6ZAY8</accession>
<dbReference type="AlphaFoldDB" id="A0A9J6ZAY8"/>
<name>A0A9J6ZAY8_9BACL</name>
<organism evidence="1 2">
    <name type="scientific">Candidatus Pristimantibacillus lignocellulolyticus</name>
    <dbReference type="NCBI Taxonomy" id="2994561"/>
    <lineage>
        <taxon>Bacteria</taxon>
        <taxon>Bacillati</taxon>
        <taxon>Bacillota</taxon>
        <taxon>Bacilli</taxon>
        <taxon>Bacillales</taxon>
        <taxon>Paenibacillaceae</taxon>
        <taxon>Candidatus Pristimantibacillus</taxon>
    </lineage>
</organism>
<reference evidence="1" key="1">
    <citation type="submission" date="2022-05" db="EMBL/GenBank/DDBJ databases">
        <title>Novel bacterial taxa in a minimal lignocellulolytic consortium and its capacity to transform plastics disclosed by genome-resolved metagenomics.</title>
        <authorList>
            <person name="Rodriguez C.A.D."/>
            <person name="Diaz-Garcia L."/>
            <person name="Herrera K."/>
            <person name="Tarazona N.A."/>
            <person name="Sproer C."/>
            <person name="Overmann J."/>
            <person name="Jimenez D.J."/>
        </authorList>
    </citation>
    <scope>NUCLEOTIDE SEQUENCE</scope>
    <source>
        <strain evidence="1">MAG5</strain>
    </source>
</reference>